<evidence type="ECO:0000256" key="1">
    <source>
        <dbReference type="SAM" id="MobiDB-lite"/>
    </source>
</evidence>
<dbReference type="SUPFAM" id="SSF82199">
    <property type="entry name" value="SET domain"/>
    <property type="match status" value="1"/>
</dbReference>
<reference evidence="3" key="1">
    <citation type="submission" date="2021-01" db="EMBL/GenBank/DDBJ databases">
        <authorList>
            <person name="Corre E."/>
            <person name="Pelletier E."/>
            <person name="Niang G."/>
            <person name="Scheremetjew M."/>
            <person name="Finn R."/>
            <person name="Kale V."/>
            <person name="Holt S."/>
            <person name="Cochrane G."/>
            <person name="Meng A."/>
            <person name="Brown T."/>
            <person name="Cohen L."/>
        </authorList>
    </citation>
    <scope>NUCLEOTIDE SEQUENCE</scope>
    <source>
        <strain evidence="3">GSBS06</strain>
    </source>
</reference>
<proteinExistence type="predicted"/>
<dbReference type="Pfam" id="PF00856">
    <property type="entry name" value="SET"/>
    <property type="match status" value="1"/>
</dbReference>
<feature type="domain" description="SET" evidence="2">
    <location>
        <begin position="486"/>
        <end position="608"/>
    </location>
</feature>
<dbReference type="GO" id="GO:0042054">
    <property type="term" value="F:histone methyltransferase activity"/>
    <property type="evidence" value="ECO:0007669"/>
    <property type="project" value="TreeGrafter"/>
</dbReference>
<evidence type="ECO:0000259" key="2">
    <source>
        <dbReference type="PROSITE" id="PS50280"/>
    </source>
</evidence>
<dbReference type="InterPro" id="IPR046341">
    <property type="entry name" value="SET_dom_sf"/>
</dbReference>
<evidence type="ECO:0000313" key="3">
    <source>
        <dbReference type="EMBL" id="CAE0439819.1"/>
    </source>
</evidence>
<organism evidence="3">
    <name type="scientific">Aplanochytrium stocchinoi</name>
    <dbReference type="NCBI Taxonomy" id="215587"/>
    <lineage>
        <taxon>Eukaryota</taxon>
        <taxon>Sar</taxon>
        <taxon>Stramenopiles</taxon>
        <taxon>Bigyra</taxon>
        <taxon>Labyrinthulomycetes</taxon>
        <taxon>Thraustochytrida</taxon>
        <taxon>Thraustochytriidae</taxon>
        <taxon>Aplanochytrium</taxon>
    </lineage>
</organism>
<sequence length="609" mass="69719">METGRYVMLPDGRSIGLLLGRVKADACGNIECAVYPLISDSQSQTNVSTGSHSHNPTHFRSSVNKSKNKNREVCTEAETAVEIQGLWHVKIEGFENCGVGTSGRETTHEPIVVQVPEVDLCLISIPDPDSALMFCAQDTCCPLCNSEYEESSAENLSLKVRRQRYKHRYLPFYICKKCFETRFKTWCKNPSEACTSCGKKIPSGMNNIETKEGESSQQGIDIRRHVEEKKEHITDSLLASPSSGIFRVRPIRTKFSPDRLKVGTSSNMNNIDTMLSMRTREQNRIFTELNEKNIHFKLCKICRLKICTNCSQHTTLRLWNESTNDCMKCKIKEKKQHQLVCATEYCKKYTSSLSRLRRKKHERRFDVIVEFEKGERIRGDNDTAESQALESKGLANKRRKLAFSGVRLISPDVSNNGENIPLPLYEQTYIAEAKKLYPGELITDYDKNYCNFQYDAVKSQYTENFLVEFDVKIDDIPLEFKSGLNHNVSVVITGRNGTYIVQNDNFIPKGEYMCEYIGVFKRQKQEEEVSESEGRLFQNKTMKISTHWCIDASKHGNLSHFLSFSPKKDLATLEWRLVSSSSKPQFPRVCLYAIRDIDPCSKLTIFKEQ</sequence>
<dbReference type="PANTHER" id="PTHR45660:SF13">
    <property type="entry name" value="HISTONE-LYSINE N-METHYLTRANSFERASE SETMAR"/>
    <property type="match status" value="1"/>
</dbReference>
<gene>
    <name evidence="3" type="ORF">ASTO00021_LOCUS9989</name>
</gene>
<feature type="region of interest" description="Disordered" evidence="1">
    <location>
        <begin position="45"/>
        <end position="65"/>
    </location>
</feature>
<dbReference type="AlphaFoldDB" id="A0A7S3PHW8"/>
<dbReference type="GO" id="GO:0003690">
    <property type="term" value="F:double-stranded DNA binding"/>
    <property type="evidence" value="ECO:0007669"/>
    <property type="project" value="TreeGrafter"/>
</dbReference>
<name>A0A7S3PHW8_9STRA</name>
<accession>A0A7S3PHW8</accession>
<dbReference type="InterPro" id="IPR001214">
    <property type="entry name" value="SET_dom"/>
</dbReference>
<dbReference type="InterPro" id="IPR051357">
    <property type="entry name" value="H3K9_HMTase_SUVAR3-9"/>
</dbReference>
<dbReference type="Gene3D" id="2.170.270.10">
    <property type="entry name" value="SET domain"/>
    <property type="match status" value="1"/>
</dbReference>
<dbReference type="PANTHER" id="PTHR45660">
    <property type="entry name" value="HISTONE-LYSINE N-METHYLTRANSFERASE SETMAR"/>
    <property type="match status" value="1"/>
</dbReference>
<dbReference type="PROSITE" id="PS50280">
    <property type="entry name" value="SET"/>
    <property type="match status" value="1"/>
</dbReference>
<protein>
    <recommendedName>
        <fullName evidence="2">SET domain-containing protein</fullName>
    </recommendedName>
</protein>
<dbReference type="EMBL" id="HBIN01013235">
    <property type="protein sequence ID" value="CAE0439819.1"/>
    <property type="molecule type" value="Transcribed_RNA"/>
</dbReference>